<dbReference type="AlphaFoldDB" id="A0A8K0UR69"/>
<evidence type="ECO:0000256" key="1">
    <source>
        <dbReference type="SAM" id="MobiDB-lite"/>
    </source>
</evidence>
<dbReference type="EMBL" id="JAEVFJ010000014">
    <property type="protein sequence ID" value="KAH8100897.1"/>
    <property type="molecule type" value="Genomic_DNA"/>
</dbReference>
<feature type="region of interest" description="Disordered" evidence="1">
    <location>
        <begin position="58"/>
        <end position="131"/>
    </location>
</feature>
<reference evidence="2" key="1">
    <citation type="journal article" date="2021" name="New Phytol.">
        <title>Evolutionary innovations through gain and loss of genes in the ectomycorrhizal Boletales.</title>
        <authorList>
            <person name="Wu G."/>
            <person name="Miyauchi S."/>
            <person name="Morin E."/>
            <person name="Kuo A."/>
            <person name="Drula E."/>
            <person name="Varga T."/>
            <person name="Kohler A."/>
            <person name="Feng B."/>
            <person name="Cao Y."/>
            <person name="Lipzen A."/>
            <person name="Daum C."/>
            <person name="Hundley H."/>
            <person name="Pangilinan J."/>
            <person name="Johnson J."/>
            <person name="Barry K."/>
            <person name="LaButti K."/>
            <person name="Ng V."/>
            <person name="Ahrendt S."/>
            <person name="Min B."/>
            <person name="Choi I.G."/>
            <person name="Park H."/>
            <person name="Plett J.M."/>
            <person name="Magnuson J."/>
            <person name="Spatafora J.W."/>
            <person name="Nagy L.G."/>
            <person name="Henrissat B."/>
            <person name="Grigoriev I.V."/>
            <person name="Yang Z.L."/>
            <person name="Xu J."/>
            <person name="Martin F.M."/>
        </authorList>
    </citation>
    <scope>NUCLEOTIDE SEQUENCE</scope>
    <source>
        <strain evidence="2">KKN 215</strain>
    </source>
</reference>
<feature type="compositionally biased region" description="Polar residues" evidence="1">
    <location>
        <begin position="67"/>
        <end position="81"/>
    </location>
</feature>
<accession>A0A8K0UR69</accession>
<keyword evidence="3" id="KW-1185">Reference proteome</keyword>
<feature type="region of interest" description="Disordered" evidence="1">
    <location>
        <begin position="490"/>
        <end position="557"/>
    </location>
</feature>
<comment type="caution">
    <text evidence="2">The sequence shown here is derived from an EMBL/GenBank/DDBJ whole genome shotgun (WGS) entry which is preliminary data.</text>
</comment>
<dbReference type="OrthoDB" id="3222645at2759"/>
<feature type="compositionally biased region" description="Basic and acidic residues" evidence="1">
    <location>
        <begin position="490"/>
        <end position="502"/>
    </location>
</feature>
<sequence>MNSLWNLIDWLLPSIRLTDDFANAYDPEALSASSHHHQSSNSNYPSYNNSFTSYHCRESSPIPSLYPPSQSTIAPNASSHQEAVASNRGTPPEWKERDKRERERQSREREKERAEREQLVMKHKSETDALQKRIKSLESQVEKLTRELQISREDGMAIKKMSSQDYVPPPHSFPAVPPSDPAALRNAYDSMLSLHTHTHDALVERTEELASLKSFLSKTDDWSGAQLIQALRDLNTEIVHLAASLADELTSPSSTFASYRGEPTQHTNAQKSLIAGMIGVGMTNWLLSREHTEDAATIVQFAVQAWQVNLVGRALDSFSYGLPREIDQFLSHVFNHMHRTEPQATTSRWRALTYNHTRSLLASSSNPNHSNASPFQTLTDHNARGLLSIIGLCNFPTLPRETLLAHYGAHLHRITERTERLAAAMKEGVMSADFEVARVAPAGPGESARSKPFDESEMEDVYADADAEQECGVMCTVEFGLTLVRKACTDSSEHGDDSDTRNGHGTVNGHASTKGAKNGKKTNGHSPAANGHGKTNGILNGVGDHDPPRDVKPGSLTRTVLVKPRVLLDSVSQLE</sequence>
<protein>
    <submittedName>
        <fullName evidence="2">Uncharacterized protein</fullName>
    </submittedName>
</protein>
<feature type="compositionally biased region" description="Basic and acidic residues" evidence="1">
    <location>
        <begin position="93"/>
        <end position="131"/>
    </location>
</feature>
<name>A0A8K0UR69_9AGAR</name>
<feature type="compositionally biased region" description="Basic and acidic residues" evidence="1">
    <location>
        <begin position="543"/>
        <end position="552"/>
    </location>
</feature>
<evidence type="ECO:0000313" key="3">
    <source>
        <dbReference type="Proteomes" id="UP000813824"/>
    </source>
</evidence>
<organism evidence="2 3">
    <name type="scientific">Cristinia sonorae</name>
    <dbReference type="NCBI Taxonomy" id="1940300"/>
    <lineage>
        <taxon>Eukaryota</taxon>
        <taxon>Fungi</taxon>
        <taxon>Dikarya</taxon>
        <taxon>Basidiomycota</taxon>
        <taxon>Agaricomycotina</taxon>
        <taxon>Agaricomycetes</taxon>
        <taxon>Agaricomycetidae</taxon>
        <taxon>Agaricales</taxon>
        <taxon>Pleurotineae</taxon>
        <taxon>Stephanosporaceae</taxon>
        <taxon>Cristinia</taxon>
    </lineage>
</organism>
<proteinExistence type="predicted"/>
<gene>
    <name evidence="2" type="ORF">BXZ70DRAFT_134768</name>
</gene>
<evidence type="ECO:0000313" key="2">
    <source>
        <dbReference type="EMBL" id="KAH8100897.1"/>
    </source>
</evidence>
<dbReference type="Proteomes" id="UP000813824">
    <property type="component" value="Unassembled WGS sequence"/>
</dbReference>